<evidence type="ECO:0000256" key="6">
    <source>
        <dbReference type="SAM" id="MobiDB-lite"/>
    </source>
</evidence>
<proteinExistence type="predicted"/>
<gene>
    <name evidence="8" type="ORF">L207DRAFT_479048</name>
</gene>
<dbReference type="PROSITE" id="PS00463">
    <property type="entry name" value="ZN2_CY6_FUNGAL_1"/>
    <property type="match status" value="1"/>
</dbReference>
<keyword evidence="5" id="KW-0539">Nucleus</keyword>
<dbReference type="AlphaFoldDB" id="A0A2J6SAH2"/>
<sequence length="589" mass="66402">MASGSDRSPINRSCDHCRRRKVKCDSTSPCSNCHISKLLCSYAVPPKKRGPKFRTRSGHQGRTPQEPSPAQETTRHPVSPPEQQETNPSISPTSALSSNIAPSPHFQTFEQPQERFEGPQNGIRPSLISIHEHLVSSIGEVLPHLPMEKIVESCLDLYMQYLFPLMPLIHEASARNYLALLRPEAYVSQTVDSPYWVDTAEHLDTGTRDLSSIRHFTLLTAFCADTAFVLPSDLFPWGHLIASHFLRASRQALNLYHDMDIEDPDSTSLIIRYLHTNSTHAAGKTRVSWHLLGECLRLAQEMRLYDSTSLDGLDPVEAQLLQNIFWQLYTGDKSAALLNDRPFALHQFNIRKLISLPHSLPGGHSLLDTRRSPNSELFESQLMTGFHKCQEIWNLAFELLLSLQRIEQSGPTPQSPLLTPEEKSKITEAYLRYLSTLDDLPMWYRNPVTFEATPNKDQVYRNRCFSAQRANLQVTYHCLKLIILDAFSGLGLSPLLGVMDDALMITLRKIEIAQDMINFLQEVPFESLQANGEPCVEKIRQVGANLLQIMQTIGNAQIAGRAELYFTTLLDILTKLDSKASDSLHQARG</sequence>
<dbReference type="STRING" id="1149755.A0A2J6SAH2"/>
<dbReference type="InterPro" id="IPR007219">
    <property type="entry name" value="XnlR_reg_dom"/>
</dbReference>
<dbReference type="PROSITE" id="PS50048">
    <property type="entry name" value="ZN2_CY6_FUNGAL_2"/>
    <property type="match status" value="1"/>
</dbReference>
<evidence type="ECO:0000256" key="5">
    <source>
        <dbReference type="ARBA" id="ARBA00023242"/>
    </source>
</evidence>
<dbReference type="PANTHER" id="PTHR31668:SF26">
    <property type="entry name" value="GLUCOSE TRANSPORT TRANSCRIPTION REGULATOR RGT1-RELATED"/>
    <property type="match status" value="1"/>
</dbReference>
<dbReference type="Pfam" id="PF00172">
    <property type="entry name" value="Zn_clus"/>
    <property type="match status" value="1"/>
</dbReference>
<evidence type="ECO:0000256" key="3">
    <source>
        <dbReference type="ARBA" id="ARBA00023125"/>
    </source>
</evidence>
<evidence type="ECO:0000259" key="7">
    <source>
        <dbReference type="PROSITE" id="PS50048"/>
    </source>
</evidence>
<protein>
    <recommendedName>
        <fullName evidence="7">Zn(2)-C6 fungal-type domain-containing protein</fullName>
    </recommendedName>
</protein>
<dbReference type="GO" id="GO:0003677">
    <property type="term" value="F:DNA binding"/>
    <property type="evidence" value="ECO:0007669"/>
    <property type="project" value="UniProtKB-KW"/>
</dbReference>
<dbReference type="InterPro" id="IPR036864">
    <property type="entry name" value="Zn2-C6_fun-type_DNA-bd_sf"/>
</dbReference>
<feature type="compositionally biased region" description="Polar residues" evidence="6">
    <location>
        <begin position="1"/>
        <end position="11"/>
    </location>
</feature>
<dbReference type="GO" id="GO:0008270">
    <property type="term" value="F:zinc ion binding"/>
    <property type="evidence" value="ECO:0007669"/>
    <property type="project" value="InterPro"/>
</dbReference>
<dbReference type="GO" id="GO:0000981">
    <property type="term" value="F:DNA-binding transcription factor activity, RNA polymerase II-specific"/>
    <property type="evidence" value="ECO:0007669"/>
    <property type="project" value="InterPro"/>
</dbReference>
<dbReference type="OrthoDB" id="2283488at2759"/>
<dbReference type="EMBL" id="KZ613938">
    <property type="protein sequence ID" value="PMD47759.1"/>
    <property type="molecule type" value="Genomic_DNA"/>
</dbReference>
<accession>A0A2J6SAH2</accession>
<keyword evidence="4" id="KW-0804">Transcription</keyword>
<dbReference type="InterPro" id="IPR050797">
    <property type="entry name" value="Carb_Metab_Trans_Reg"/>
</dbReference>
<feature type="compositionally biased region" description="Polar residues" evidence="6">
    <location>
        <begin position="81"/>
        <end position="105"/>
    </location>
</feature>
<keyword evidence="2" id="KW-0805">Transcription regulation</keyword>
<dbReference type="InterPro" id="IPR001138">
    <property type="entry name" value="Zn2Cys6_DnaBD"/>
</dbReference>
<evidence type="ECO:0000256" key="1">
    <source>
        <dbReference type="ARBA" id="ARBA00022723"/>
    </source>
</evidence>
<keyword evidence="9" id="KW-1185">Reference proteome</keyword>
<evidence type="ECO:0000313" key="9">
    <source>
        <dbReference type="Proteomes" id="UP000235786"/>
    </source>
</evidence>
<feature type="compositionally biased region" description="Polar residues" evidence="6">
    <location>
        <begin position="25"/>
        <end position="34"/>
    </location>
</feature>
<evidence type="ECO:0000256" key="4">
    <source>
        <dbReference type="ARBA" id="ARBA00023163"/>
    </source>
</evidence>
<dbReference type="Proteomes" id="UP000235786">
    <property type="component" value="Unassembled WGS sequence"/>
</dbReference>
<evidence type="ECO:0000256" key="2">
    <source>
        <dbReference type="ARBA" id="ARBA00023015"/>
    </source>
</evidence>
<dbReference type="SMART" id="SM00066">
    <property type="entry name" value="GAL4"/>
    <property type="match status" value="1"/>
</dbReference>
<reference evidence="8 9" key="1">
    <citation type="submission" date="2016-04" db="EMBL/GenBank/DDBJ databases">
        <title>A degradative enzymes factory behind the ericoid mycorrhizal symbiosis.</title>
        <authorList>
            <consortium name="DOE Joint Genome Institute"/>
            <person name="Martino E."/>
            <person name="Morin E."/>
            <person name="Grelet G."/>
            <person name="Kuo A."/>
            <person name="Kohler A."/>
            <person name="Daghino S."/>
            <person name="Barry K."/>
            <person name="Choi C."/>
            <person name="Cichocki N."/>
            <person name="Clum A."/>
            <person name="Copeland A."/>
            <person name="Hainaut M."/>
            <person name="Haridas S."/>
            <person name="Labutti K."/>
            <person name="Lindquist E."/>
            <person name="Lipzen A."/>
            <person name="Khouja H.-R."/>
            <person name="Murat C."/>
            <person name="Ohm R."/>
            <person name="Olson A."/>
            <person name="Spatafora J."/>
            <person name="Veneault-Fourrey C."/>
            <person name="Henrissat B."/>
            <person name="Grigoriev I."/>
            <person name="Martin F."/>
            <person name="Perotto S."/>
        </authorList>
    </citation>
    <scope>NUCLEOTIDE SEQUENCE [LARGE SCALE GENOMIC DNA]</scope>
    <source>
        <strain evidence="8 9">F</strain>
    </source>
</reference>
<dbReference type="SUPFAM" id="SSF57701">
    <property type="entry name" value="Zn2/Cys6 DNA-binding domain"/>
    <property type="match status" value="1"/>
</dbReference>
<dbReference type="CDD" id="cd12148">
    <property type="entry name" value="fungal_TF_MHR"/>
    <property type="match status" value="1"/>
</dbReference>
<dbReference type="Gene3D" id="4.10.240.10">
    <property type="entry name" value="Zn(2)-C6 fungal-type DNA-binding domain"/>
    <property type="match status" value="1"/>
</dbReference>
<feature type="domain" description="Zn(2)-C6 fungal-type" evidence="7">
    <location>
        <begin position="13"/>
        <end position="42"/>
    </location>
</feature>
<dbReference type="PANTHER" id="PTHR31668">
    <property type="entry name" value="GLUCOSE TRANSPORT TRANSCRIPTION REGULATOR RGT1-RELATED-RELATED"/>
    <property type="match status" value="1"/>
</dbReference>
<feature type="region of interest" description="Disordered" evidence="6">
    <location>
        <begin position="1"/>
        <end position="105"/>
    </location>
</feature>
<feature type="compositionally biased region" description="Polar residues" evidence="6">
    <location>
        <begin position="60"/>
        <end position="72"/>
    </location>
</feature>
<dbReference type="CDD" id="cd00067">
    <property type="entry name" value="GAL4"/>
    <property type="match status" value="1"/>
</dbReference>
<feature type="compositionally biased region" description="Basic residues" evidence="6">
    <location>
        <begin position="46"/>
        <end position="59"/>
    </location>
</feature>
<dbReference type="GO" id="GO:0006351">
    <property type="term" value="P:DNA-templated transcription"/>
    <property type="evidence" value="ECO:0007669"/>
    <property type="project" value="InterPro"/>
</dbReference>
<keyword evidence="3" id="KW-0238">DNA-binding</keyword>
<name>A0A2J6SAH2_HYAVF</name>
<evidence type="ECO:0000313" key="8">
    <source>
        <dbReference type="EMBL" id="PMD47759.1"/>
    </source>
</evidence>
<dbReference type="SMART" id="SM00906">
    <property type="entry name" value="Fungal_trans"/>
    <property type="match status" value="1"/>
</dbReference>
<keyword evidence="1" id="KW-0479">Metal-binding</keyword>
<organism evidence="8 9">
    <name type="scientific">Hyaloscypha variabilis (strain UAMH 11265 / GT02V1 / F)</name>
    <name type="common">Meliniomyces variabilis</name>
    <dbReference type="NCBI Taxonomy" id="1149755"/>
    <lineage>
        <taxon>Eukaryota</taxon>
        <taxon>Fungi</taxon>
        <taxon>Dikarya</taxon>
        <taxon>Ascomycota</taxon>
        <taxon>Pezizomycotina</taxon>
        <taxon>Leotiomycetes</taxon>
        <taxon>Helotiales</taxon>
        <taxon>Hyaloscyphaceae</taxon>
        <taxon>Hyaloscypha</taxon>
        <taxon>Hyaloscypha variabilis</taxon>
    </lineage>
</organism>